<dbReference type="InterPro" id="IPR003615">
    <property type="entry name" value="HNH_nuc"/>
</dbReference>
<protein>
    <recommendedName>
        <fullName evidence="4">HNH endonuclease</fullName>
    </recommendedName>
</protein>
<comment type="caution">
    <text evidence="2">The sequence shown here is derived from an EMBL/GenBank/DDBJ whole genome shotgun (WGS) entry which is preliminary data.</text>
</comment>
<keyword evidence="1" id="KW-0175">Coiled coil</keyword>
<dbReference type="CDD" id="cd00085">
    <property type="entry name" value="HNHc"/>
    <property type="match status" value="1"/>
</dbReference>
<dbReference type="AlphaFoldDB" id="A0A243S8U3"/>
<dbReference type="EMBL" id="NGFN01000022">
    <property type="protein sequence ID" value="OUD04062.1"/>
    <property type="molecule type" value="Genomic_DNA"/>
</dbReference>
<feature type="coiled-coil region" evidence="1">
    <location>
        <begin position="23"/>
        <end position="50"/>
    </location>
</feature>
<evidence type="ECO:0000313" key="2">
    <source>
        <dbReference type="EMBL" id="OUD04062.1"/>
    </source>
</evidence>
<evidence type="ECO:0000256" key="1">
    <source>
        <dbReference type="SAM" id="Coils"/>
    </source>
</evidence>
<evidence type="ECO:0008006" key="4">
    <source>
        <dbReference type="Google" id="ProtNLM"/>
    </source>
</evidence>
<organism evidence="2 3">
    <name type="scientific">Streptomyces swartbergensis</name>
    <dbReference type="NCBI Taxonomy" id="487165"/>
    <lineage>
        <taxon>Bacteria</taxon>
        <taxon>Bacillati</taxon>
        <taxon>Actinomycetota</taxon>
        <taxon>Actinomycetes</taxon>
        <taxon>Kitasatosporales</taxon>
        <taxon>Streptomycetaceae</taxon>
        <taxon>Streptomyces</taxon>
    </lineage>
</organism>
<name>A0A243S8U3_9ACTN</name>
<proteinExistence type="predicted"/>
<keyword evidence="3" id="KW-1185">Reference proteome</keyword>
<sequence length="275" mass="30689">MRPVQAPDLSAREVYALCISKTLPKVKARLKALEEDVVKAADKFEAAASTVALHALAELKTNPSDEADRVQLTKNYTQRLANKDHPAREIYDELKIAGRLCPLCAHRDVETLDHQLPKSLYPLLAVVPSNLVPACRSCNTLKSDADPKGSFDQTLHPYFDDISKEQWLFARVHEVAPACVSFYVKPPESWDEVLTARVHWHFQMFGLAELYGNQAGRAMTSLRYVLKRKAPSTIPTYLKDEADGGADEDPNAWKTAMFQALASSSWYINGGFALE</sequence>
<accession>A0A243S8U3</accession>
<gene>
    <name evidence="2" type="ORF">CA983_06140</name>
</gene>
<dbReference type="Proteomes" id="UP000195105">
    <property type="component" value="Unassembled WGS sequence"/>
</dbReference>
<reference evidence="2 3" key="1">
    <citation type="submission" date="2017-05" db="EMBL/GenBank/DDBJ databases">
        <title>Biotechnological potential of actinobacteria isolated from South African environments.</title>
        <authorList>
            <person name="Le Roes-Hill M."/>
            <person name="Prins A."/>
            <person name="Durrell K.A."/>
        </authorList>
    </citation>
    <scope>NUCLEOTIDE SEQUENCE [LARGE SCALE GENOMIC DNA]</scope>
    <source>
        <strain evidence="2 3">HMC13</strain>
    </source>
</reference>
<evidence type="ECO:0000313" key="3">
    <source>
        <dbReference type="Proteomes" id="UP000195105"/>
    </source>
</evidence>
<dbReference type="Gene3D" id="1.10.30.50">
    <property type="match status" value="1"/>
</dbReference>